<proteinExistence type="inferred from homology"/>
<dbReference type="InterPro" id="IPR036396">
    <property type="entry name" value="Cyt_P450_sf"/>
</dbReference>
<keyword evidence="4" id="KW-1185">Reference proteome</keyword>
<dbReference type="InterPro" id="IPR001128">
    <property type="entry name" value="Cyt_P450"/>
</dbReference>
<sequence>MSSNLEYSPYDYRIHEDPYPVYARLRREAPLYRNEELDFWALSRHADVAGAFREWERFSSINGVTLDASAWGPWAHRTMSFLALDPPRHTRLRGLVSKGFTPRRVRELHPRILEMTRELLEPLVEEGSFDFVADFAGVLPMDVISELMGVPEADRPELRRLADVVVHREEDVQDVPPAGMDAALTLVGYYEELLAAKRRKPGDDLTSALLEAELDGDRLADREIIAFLFLMVIAGNETTTKLLANALYWAWRHGFVERSLKEPVDGWIEETLRYDTSSQQLARTVTEDFTVHGRTVPAGSRLLLLVGSANRDEDVFPDPDRYDLGRDTSQLISFGAGRHYCLGANMARLEARIALDELARLASSYDVDGGRAVRVHSSNVRGFSTLPVSVIPRSRGRAGGDVR</sequence>
<dbReference type="PROSITE" id="PS00086">
    <property type="entry name" value="CYTOCHROME_P450"/>
    <property type="match status" value="1"/>
</dbReference>
<comment type="caution">
    <text evidence="3">The sequence shown here is derived from an EMBL/GenBank/DDBJ whole genome shotgun (WGS) entry which is preliminary data.</text>
</comment>
<evidence type="ECO:0000256" key="2">
    <source>
        <dbReference type="RuleBase" id="RU000461"/>
    </source>
</evidence>
<comment type="similarity">
    <text evidence="1 2">Belongs to the cytochrome P450 family.</text>
</comment>
<dbReference type="Gene3D" id="1.10.630.10">
    <property type="entry name" value="Cytochrome P450"/>
    <property type="match status" value="1"/>
</dbReference>
<dbReference type="InterPro" id="IPR017972">
    <property type="entry name" value="Cyt_P450_CS"/>
</dbReference>
<dbReference type="Pfam" id="PF00067">
    <property type="entry name" value="p450"/>
    <property type="match status" value="1"/>
</dbReference>
<protein>
    <submittedName>
        <fullName evidence="3">Cytochrome P450</fullName>
    </submittedName>
</protein>
<dbReference type="InterPro" id="IPR002397">
    <property type="entry name" value="Cyt_P450_B"/>
</dbReference>
<evidence type="ECO:0000313" key="4">
    <source>
        <dbReference type="Proteomes" id="UP001501842"/>
    </source>
</evidence>
<keyword evidence="2" id="KW-0408">Iron</keyword>
<dbReference type="PANTHER" id="PTHR46696:SF4">
    <property type="entry name" value="BIOTIN BIOSYNTHESIS CYTOCHROME P450"/>
    <property type="match status" value="1"/>
</dbReference>
<keyword evidence="2" id="KW-0349">Heme</keyword>
<dbReference type="CDD" id="cd11078">
    <property type="entry name" value="CYP130-like"/>
    <property type="match status" value="1"/>
</dbReference>
<dbReference type="SUPFAM" id="SSF48264">
    <property type="entry name" value="Cytochrome P450"/>
    <property type="match status" value="1"/>
</dbReference>
<evidence type="ECO:0000256" key="1">
    <source>
        <dbReference type="ARBA" id="ARBA00010617"/>
    </source>
</evidence>
<dbReference type="PANTHER" id="PTHR46696">
    <property type="entry name" value="P450, PUTATIVE (EUROFUNG)-RELATED"/>
    <property type="match status" value="1"/>
</dbReference>
<reference evidence="3 4" key="1">
    <citation type="journal article" date="2019" name="Int. J. Syst. Evol. Microbiol.">
        <title>The Global Catalogue of Microorganisms (GCM) 10K type strain sequencing project: providing services to taxonomists for standard genome sequencing and annotation.</title>
        <authorList>
            <consortium name="The Broad Institute Genomics Platform"/>
            <consortium name="The Broad Institute Genome Sequencing Center for Infectious Disease"/>
            <person name="Wu L."/>
            <person name="Ma J."/>
        </authorList>
    </citation>
    <scope>NUCLEOTIDE SEQUENCE [LARGE SCALE GENOMIC DNA]</scope>
    <source>
        <strain evidence="3 4">JCM 8201</strain>
    </source>
</reference>
<dbReference type="EMBL" id="BAAATZ010000002">
    <property type="protein sequence ID" value="GAA2718902.1"/>
    <property type="molecule type" value="Genomic_DNA"/>
</dbReference>
<dbReference type="PRINTS" id="PR00359">
    <property type="entry name" value="BP450"/>
</dbReference>
<evidence type="ECO:0000313" key="3">
    <source>
        <dbReference type="EMBL" id="GAA2718902.1"/>
    </source>
</evidence>
<organism evidence="3 4">
    <name type="scientific">Actinocorallia aurantiaca</name>
    <dbReference type="NCBI Taxonomy" id="46204"/>
    <lineage>
        <taxon>Bacteria</taxon>
        <taxon>Bacillati</taxon>
        <taxon>Actinomycetota</taxon>
        <taxon>Actinomycetes</taxon>
        <taxon>Streptosporangiales</taxon>
        <taxon>Thermomonosporaceae</taxon>
        <taxon>Actinocorallia</taxon>
    </lineage>
</organism>
<keyword evidence="2" id="KW-0479">Metal-binding</keyword>
<keyword evidence="2" id="KW-0503">Monooxygenase</keyword>
<accession>A0ABN3TTM7</accession>
<dbReference type="RefSeq" id="WP_344448233.1">
    <property type="nucleotide sequence ID" value="NZ_BAAATZ010000002.1"/>
</dbReference>
<name>A0ABN3TTM7_9ACTN</name>
<keyword evidence="2" id="KW-0560">Oxidoreductase</keyword>
<gene>
    <name evidence="3" type="ORF">GCM10010439_03040</name>
</gene>
<dbReference type="Proteomes" id="UP001501842">
    <property type="component" value="Unassembled WGS sequence"/>
</dbReference>